<feature type="compositionally biased region" description="Low complexity" evidence="1">
    <location>
        <begin position="80"/>
        <end position="97"/>
    </location>
</feature>
<proteinExistence type="predicted"/>
<feature type="compositionally biased region" description="Low complexity" evidence="1">
    <location>
        <begin position="621"/>
        <end position="641"/>
    </location>
</feature>
<gene>
    <name evidence="2" type="ORF">EZS28_024209</name>
</gene>
<feature type="region of interest" description="Disordered" evidence="1">
    <location>
        <begin position="247"/>
        <end position="336"/>
    </location>
</feature>
<feature type="region of interest" description="Disordered" evidence="1">
    <location>
        <begin position="75"/>
        <end position="130"/>
    </location>
</feature>
<evidence type="ECO:0000313" key="3">
    <source>
        <dbReference type="Proteomes" id="UP000324800"/>
    </source>
</evidence>
<feature type="compositionally biased region" description="Low complexity" evidence="1">
    <location>
        <begin position="430"/>
        <end position="439"/>
    </location>
</feature>
<sequence length="833" mass="91317">MDGMIIKCLDFRCLEETITKGNTFQINGAVTYLVLGLVQLLHQSESIIGINPSGIDSGSEQVQVADKIKTASKTTGAGNKDLQTATDKKTTTQTTGDQKLKKSSGAAGSDPKTANQESIDDDGSTDSIYGSHQIPVTSMAIMFQKLINEASGVLQPFNASSLSPIGVSISGSPTQGSLWLQDTSSTGGSNNAVKLAQLYNTLLETAPQFANKCVVAVEEQEWMTSKYVNANTQIFNNYNQIRSSMQQHGLTGGTPNIPNQIQSGQQQQSIQQSGGQIATAASKAKQPIAQPKQKVTGPVKTDNKPDQISGVAKGTKVAVKGKTGDSESGEFDSGEERQFSKIDKFMFTPPKFTTILALNSSYMIPNQLEKQTNDKNTLNQSSSSSSPGCYFIAKSPLEQKLPKAIINLINLNWHRKHQLDDNKAQQQDKSSTSKNNNISSANVSQCDEGYCGLAFLQLIYSVVDGAGILHTGMRVVPAILIQQLQVVLEDTLMQHRMWVQQHSDGWIITKRNDITGEEKSYETKEELPFQPRFAMCMWAFHLILRLATVEGSFDEDKEDQTSTSQTNKLKTGSQLQTVKSYTTTSYTTNNIDPNIPQLLTQPQQQKSLTSVPTSTGAGNDPSIISPQPQQQQQLQRPISQPTDTSTQSNINQQQLNPSIYTTSILPLPPLPPYSRALTFRTVQRFLLVCTRHRRQRQTDKRGGESFKGLEAIRLDYELIYQETCPANETAPPLSPPLPPKASPVPATLAHYSSAIPHSISVTEATQEATEIHAATSNSLYFVLHPSLKLQIVCPYLFVLLRSATRVVELKPQKSSKQKNLKLLSEKISCFLQD</sequence>
<dbReference type="Proteomes" id="UP000324800">
    <property type="component" value="Unassembled WGS sequence"/>
</dbReference>
<evidence type="ECO:0000256" key="1">
    <source>
        <dbReference type="SAM" id="MobiDB-lite"/>
    </source>
</evidence>
<dbReference type="AlphaFoldDB" id="A0A5J4VCT4"/>
<reference evidence="2 3" key="1">
    <citation type="submission" date="2019-03" db="EMBL/GenBank/DDBJ databases">
        <title>Single cell metagenomics reveals metabolic interactions within the superorganism composed of flagellate Streblomastix strix and complex community of Bacteroidetes bacteria on its surface.</title>
        <authorList>
            <person name="Treitli S.C."/>
            <person name="Kolisko M."/>
            <person name="Husnik F."/>
            <person name="Keeling P."/>
            <person name="Hampl V."/>
        </authorList>
    </citation>
    <scope>NUCLEOTIDE SEQUENCE [LARGE SCALE GENOMIC DNA]</scope>
    <source>
        <strain evidence="2">ST1C</strain>
    </source>
</reference>
<feature type="region of interest" description="Disordered" evidence="1">
    <location>
        <begin position="586"/>
        <end position="650"/>
    </location>
</feature>
<dbReference type="EMBL" id="SNRW01008007">
    <property type="protein sequence ID" value="KAA6380265.1"/>
    <property type="molecule type" value="Genomic_DNA"/>
</dbReference>
<organism evidence="2 3">
    <name type="scientific">Streblomastix strix</name>
    <dbReference type="NCBI Taxonomy" id="222440"/>
    <lineage>
        <taxon>Eukaryota</taxon>
        <taxon>Metamonada</taxon>
        <taxon>Preaxostyla</taxon>
        <taxon>Oxymonadida</taxon>
        <taxon>Streblomastigidae</taxon>
        <taxon>Streblomastix</taxon>
    </lineage>
</organism>
<feature type="compositionally biased region" description="Polar residues" evidence="1">
    <location>
        <begin position="597"/>
        <end position="617"/>
    </location>
</feature>
<accession>A0A5J4VCT4</accession>
<evidence type="ECO:0000313" key="2">
    <source>
        <dbReference type="EMBL" id="KAA6380265.1"/>
    </source>
</evidence>
<feature type="region of interest" description="Disordered" evidence="1">
    <location>
        <begin position="419"/>
        <end position="439"/>
    </location>
</feature>
<comment type="caution">
    <text evidence="2">The sequence shown here is derived from an EMBL/GenBank/DDBJ whole genome shotgun (WGS) entry which is preliminary data.</text>
</comment>
<name>A0A5J4VCT4_9EUKA</name>
<feature type="compositionally biased region" description="Polar residues" evidence="1">
    <location>
        <begin position="247"/>
        <end position="259"/>
    </location>
</feature>
<feature type="compositionally biased region" description="Low complexity" evidence="1">
    <location>
        <begin position="260"/>
        <end position="294"/>
    </location>
</feature>
<protein>
    <submittedName>
        <fullName evidence="2">Uncharacterized protein</fullName>
    </submittedName>
</protein>
<feature type="compositionally biased region" description="Low complexity" evidence="1">
    <location>
        <begin position="310"/>
        <end position="321"/>
    </location>
</feature>